<name>A0A2C9VFR4_MANES</name>
<reference evidence="3" key="1">
    <citation type="submission" date="2016-02" db="EMBL/GenBank/DDBJ databases">
        <title>WGS assembly of Manihot esculenta.</title>
        <authorList>
            <person name="Bredeson J.V."/>
            <person name="Prochnik S.E."/>
            <person name="Lyons J.B."/>
            <person name="Schmutz J."/>
            <person name="Grimwood J."/>
            <person name="Vrebalov J."/>
            <person name="Bart R.S."/>
            <person name="Amuge T."/>
            <person name="Ferguson M.E."/>
            <person name="Green R."/>
            <person name="Putnam N."/>
            <person name="Stites J."/>
            <person name="Rounsley S."/>
            <person name="Rokhsar D.S."/>
        </authorList>
    </citation>
    <scope>NUCLEOTIDE SEQUENCE [LARGE SCALE GENOMIC DNA]</scope>
    <source>
        <tissue evidence="3">Leaf</tissue>
    </source>
</reference>
<keyword evidence="2" id="KW-0812">Transmembrane</keyword>
<organism evidence="3">
    <name type="scientific">Manihot esculenta</name>
    <name type="common">Cassava</name>
    <name type="synonym">Jatropha manihot</name>
    <dbReference type="NCBI Taxonomy" id="3983"/>
    <lineage>
        <taxon>Eukaryota</taxon>
        <taxon>Viridiplantae</taxon>
        <taxon>Streptophyta</taxon>
        <taxon>Embryophyta</taxon>
        <taxon>Tracheophyta</taxon>
        <taxon>Spermatophyta</taxon>
        <taxon>Magnoliopsida</taxon>
        <taxon>eudicotyledons</taxon>
        <taxon>Gunneridae</taxon>
        <taxon>Pentapetalae</taxon>
        <taxon>rosids</taxon>
        <taxon>fabids</taxon>
        <taxon>Malpighiales</taxon>
        <taxon>Euphorbiaceae</taxon>
        <taxon>Crotonoideae</taxon>
        <taxon>Manihoteae</taxon>
        <taxon>Manihot</taxon>
    </lineage>
</organism>
<sequence>MALVARGVSPKDTGVTKSTSPPSLVLSFLGVFFSYLIFSLSGSFLGCMCLAGLLLRFYVPRGFCAYVIFSPQSSMCFTWSLRLL</sequence>
<evidence type="ECO:0000256" key="2">
    <source>
        <dbReference type="SAM" id="Phobius"/>
    </source>
</evidence>
<dbReference type="AlphaFoldDB" id="A0A2C9VFR4"/>
<feature type="transmembrane region" description="Helical" evidence="2">
    <location>
        <begin position="24"/>
        <end position="51"/>
    </location>
</feature>
<dbReference type="EMBL" id="CM004394">
    <property type="protein sequence ID" value="OAY44152.1"/>
    <property type="molecule type" value="Genomic_DNA"/>
</dbReference>
<evidence type="ECO:0000256" key="1">
    <source>
        <dbReference type="SAM" id="MobiDB-lite"/>
    </source>
</evidence>
<evidence type="ECO:0000313" key="3">
    <source>
        <dbReference type="EMBL" id="OAY44152.1"/>
    </source>
</evidence>
<keyword evidence="2" id="KW-1133">Transmembrane helix</keyword>
<feature type="region of interest" description="Disordered" evidence="1">
    <location>
        <begin position="1"/>
        <end position="20"/>
    </location>
</feature>
<gene>
    <name evidence="3" type="ORF">MANES_08G126600</name>
</gene>
<proteinExistence type="predicted"/>
<keyword evidence="2" id="KW-0472">Membrane</keyword>
<accession>A0A2C9VFR4</accession>
<protein>
    <submittedName>
        <fullName evidence="3">Uncharacterized protein</fullName>
    </submittedName>
</protein>